<protein>
    <submittedName>
        <fullName evidence="4">Copper resistance protein CopC</fullName>
    </submittedName>
</protein>
<organism evidence="4 5">
    <name type="scientific">Candidatus Nitrosocosmicus oleophilus</name>
    <dbReference type="NCBI Taxonomy" id="1353260"/>
    <lineage>
        <taxon>Archaea</taxon>
        <taxon>Nitrososphaerota</taxon>
        <taxon>Nitrososphaeria</taxon>
        <taxon>Nitrososphaerales</taxon>
        <taxon>Nitrososphaeraceae</taxon>
        <taxon>Candidatus Nitrosocosmicus</taxon>
    </lineage>
</organism>
<dbReference type="EMBL" id="CP012850">
    <property type="protein sequence ID" value="ALI34541.1"/>
    <property type="molecule type" value="Genomic_DNA"/>
</dbReference>
<dbReference type="GO" id="GO:0046688">
    <property type="term" value="P:response to copper ion"/>
    <property type="evidence" value="ECO:0007669"/>
    <property type="project" value="InterPro"/>
</dbReference>
<dbReference type="GO" id="GO:0042597">
    <property type="term" value="C:periplasmic space"/>
    <property type="evidence" value="ECO:0007669"/>
    <property type="project" value="InterPro"/>
</dbReference>
<accession>A0A654LWC0</accession>
<dbReference type="KEGG" id="taa:NMY3_00327"/>
<evidence type="ECO:0000313" key="5">
    <source>
        <dbReference type="Proteomes" id="UP000058925"/>
    </source>
</evidence>
<proteinExistence type="predicted"/>
<dbReference type="AlphaFoldDB" id="A0A654LWC0"/>
<reference evidence="5" key="1">
    <citation type="submission" date="2015-10" db="EMBL/GenBank/DDBJ databases">
        <title>Niche specialization of a soil ammonia-oxidizing archaeon, Candidatus Nitrosocosmicus oleophilus.</title>
        <authorList>
            <person name="Jung M.-Y."/>
            <person name="Rhee S.-K."/>
        </authorList>
    </citation>
    <scope>NUCLEOTIDE SEQUENCE [LARGE SCALE GENOMIC DNA]</scope>
    <source>
        <strain evidence="5">MY3</strain>
    </source>
</reference>
<dbReference type="GO" id="GO:0005507">
    <property type="term" value="F:copper ion binding"/>
    <property type="evidence" value="ECO:0007669"/>
    <property type="project" value="InterPro"/>
</dbReference>
<keyword evidence="1" id="KW-0732">Signal</keyword>
<evidence type="ECO:0000256" key="1">
    <source>
        <dbReference type="ARBA" id="ARBA00022729"/>
    </source>
</evidence>
<feature type="domain" description="CopC" evidence="3">
    <location>
        <begin position="4"/>
        <end position="66"/>
    </location>
</feature>
<dbReference type="InterPro" id="IPR014756">
    <property type="entry name" value="Ig_E-set"/>
</dbReference>
<dbReference type="SUPFAM" id="SSF81296">
    <property type="entry name" value="E set domains"/>
    <property type="match status" value="1"/>
</dbReference>
<dbReference type="Proteomes" id="UP000058925">
    <property type="component" value="Chromosome"/>
</dbReference>
<name>A0A654LWC0_9ARCH</name>
<keyword evidence="2" id="KW-0186">Copper</keyword>
<gene>
    <name evidence="4" type="ORF">NMY3_00327</name>
</gene>
<dbReference type="Pfam" id="PF04234">
    <property type="entry name" value="CopC"/>
    <property type="match status" value="1"/>
</dbReference>
<dbReference type="InterPro" id="IPR007348">
    <property type="entry name" value="CopC_dom"/>
</dbReference>
<evidence type="ECO:0000256" key="2">
    <source>
        <dbReference type="ARBA" id="ARBA00023008"/>
    </source>
</evidence>
<evidence type="ECO:0000259" key="3">
    <source>
        <dbReference type="Pfam" id="PF04234"/>
    </source>
</evidence>
<evidence type="ECO:0000313" key="4">
    <source>
        <dbReference type="EMBL" id="ALI34541.1"/>
    </source>
</evidence>
<keyword evidence="5" id="KW-1185">Reference proteome</keyword>
<dbReference type="InterPro" id="IPR014755">
    <property type="entry name" value="Cu-Rt/internalin_Ig-like"/>
</dbReference>
<dbReference type="Gene3D" id="2.60.40.1220">
    <property type="match status" value="1"/>
</dbReference>
<sequence length="72" mass="7912">MDASTIRVTDSNGSRIDNNDLKLGDSEKELTVALNASKVVSGDYFVEWFVFCKDDGLITKGSHSFSYASDRS</sequence>